<organism evidence="4 5">
    <name type="scientific">Pseudobutyrivibrio xylanivorans</name>
    <dbReference type="NCBI Taxonomy" id="185007"/>
    <lineage>
        <taxon>Bacteria</taxon>
        <taxon>Bacillati</taxon>
        <taxon>Bacillota</taxon>
        <taxon>Clostridia</taxon>
        <taxon>Lachnospirales</taxon>
        <taxon>Lachnospiraceae</taxon>
        <taxon>Pseudobutyrivibrio</taxon>
    </lineage>
</organism>
<accession>A0A5P6VN92</accession>
<dbReference type="EMBL" id="CP043028">
    <property type="protein sequence ID" value="QFJ54136.1"/>
    <property type="molecule type" value="Genomic_DNA"/>
</dbReference>
<proteinExistence type="predicted"/>
<dbReference type="OrthoDB" id="2988931at2"/>
<dbReference type="KEGG" id="pxv:FXF36_04235"/>
<evidence type="ECO:0000256" key="2">
    <source>
        <dbReference type="ARBA" id="ARBA00022801"/>
    </source>
</evidence>
<evidence type="ECO:0000313" key="5">
    <source>
        <dbReference type="Proteomes" id="UP000327030"/>
    </source>
</evidence>
<evidence type="ECO:0000256" key="1">
    <source>
        <dbReference type="ARBA" id="ARBA00022723"/>
    </source>
</evidence>
<protein>
    <submittedName>
        <fullName evidence="4">HIRAN domain-containing protein</fullName>
    </submittedName>
</protein>
<feature type="domain" description="HIRAN" evidence="3">
    <location>
        <begin position="5"/>
        <end position="57"/>
    </location>
</feature>
<keyword evidence="1" id="KW-0479">Metal-binding</keyword>
<reference evidence="5" key="1">
    <citation type="submission" date="2019-08" db="EMBL/GenBank/DDBJ databases">
        <title>Complete Genome Sequence of the Polysaccharide-Degrading Rumen Bacterium Pseudobutyrivibrio xylanivorans MA3014.</title>
        <authorList>
            <person name="Palevich N."/>
            <person name="Maclean P.H."/>
            <person name="Kelly W.J."/>
            <person name="Leahy S.C."/>
            <person name="Rakonjac J."/>
            <person name="Attwood G.T."/>
        </authorList>
    </citation>
    <scope>NUCLEOTIDE SEQUENCE [LARGE SCALE GENOMIC DNA]</scope>
    <source>
        <strain evidence="5">MA3014</strain>
    </source>
</reference>
<dbReference type="RefSeq" id="WP_151622632.1">
    <property type="nucleotide sequence ID" value="NZ_CP043028.1"/>
</dbReference>
<keyword evidence="2" id="KW-0378">Hydrolase</keyword>
<evidence type="ECO:0000313" key="4">
    <source>
        <dbReference type="EMBL" id="QFJ54136.1"/>
    </source>
</evidence>
<dbReference type="AlphaFoldDB" id="A0A5P6VN92"/>
<evidence type="ECO:0000259" key="3">
    <source>
        <dbReference type="Pfam" id="PF08797"/>
    </source>
</evidence>
<gene>
    <name evidence="4" type="ORF">FXF36_04235</name>
</gene>
<dbReference type="GO" id="GO:0003676">
    <property type="term" value="F:nucleic acid binding"/>
    <property type="evidence" value="ECO:0007669"/>
    <property type="project" value="InterPro"/>
</dbReference>
<dbReference type="Proteomes" id="UP000327030">
    <property type="component" value="Chromosome 1"/>
</dbReference>
<dbReference type="Pfam" id="PF08797">
    <property type="entry name" value="HIRAN"/>
    <property type="match status" value="1"/>
</dbReference>
<name>A0A5P6VN92_PSEXY</name>
<dbReference type="GO" id="GO:0016818">
    <property type="term" value="F:hydrolase activity, acting on acid anhydrides, in phosphorus-containing anhydrides"/>
    <property type="evidence" value="ECO:0007669"/>
    <property type="project" value="InterPro"/>
</dbReference>
<dbReference type="Gene3D" id="3.30.70.2330">
    <property type="match status" value="1"/>
</dbReference>
<dbReference type="GO" id="GO:0008270">
    <property type="term" value="F:zinc ion binding"/>
    <property type="evidence" value="ECO:0007669"/>
    <property type="project" value="InterPro"/>
</dbReference>
<dbReference type="InterPro" id="IPR014905">
    <property type="entry name" value="HIRAN"/>
</dbReference>
<sequence>MSKKYFTLVGCKYYFGTDFLKPGMKIKLEKEPDNEYDAEAILVKMKGIGAIGHVANSTYTVKGDTMSAGRLYDKIGKKAKAKIVYVIPGGAVCKIVEKRVQELLNQIHLMLKWGYQRKN</sequence>